<dbReference type="InterPro" id="IPR051070">
    <property type="entry name" value="NF-kappa-B_inhibitor"/>
</dbReference>
<dbReference type="InterPro" id="IPR036770">
    <property type="entry name" value="Ankyrin_rpt-contain_sf"/>
</dbReference>
<dbReference type="SMART" id="SM00248">
    <property type="entry name" value="ANK"/>
    <property type="match status" value="3"/>
</dbReference>
<dbReference type="SUPFAM" id="SSF48403">
    <property type="entry name" value="Ankyrin repeat"/>
    <property type="match status" value="1"/>
</dbReference>
<dbReference type="PROSITE" id="PS50088">
    <property type="entry name" value="ANK_REPEAT"/>
    <property type="match status" value="1"/>
</dbReference>
<evidence type="ECO:0000256" key="2">
    <source>
        <dbReference type="ARBA" id="ARBA00023043"/>
    </source>
</evidence>
<gene>
    <name evidence="5" type="ORF">AAG570_003360</name>
</gene>
<evidence type="ECO:0000256" key="3">
    <source>
        <dbReference type="PROSITE-ProRule" id="PRU00023"/>
    </source>
</evidence>
<reference evidence="5 6" key="1">
    <citation type="submission" date="2024-07" db="EMBL/GenBank/DDBJ databases">
        <title>Chromosome-level genome assembly of the water stick insect Ranatra chinensis (Heteroptera: Nepidae).</title>
        <authorList>
            <person name="Liu X."/>
        </authorList>
    </citation>
    <scope>NUCLEOTIDE SEQUENCE [LARGE SCALE GENOMIC DNA]</scope>
    <source>
        <strain evidence="5">Cailab_2021Rc</strain>
        <tissue evidence="5">Muscle</tissue>
    </source>
</reference>
<evidence type="ECO:0000256" key="4">
    <source>
        <dbReference type="SAM" id="MobiDB-lite"/>
    </source>
</evidence>
<feature type="compositionally biased region" description="Pro residues" evidence="4">
    <location>
        <begin position="30"/>
        <end position="41"/>
    </location>
</feature>
<evidence type="ECO:0000256" key="1">
    <source>
        <dbReference type="ARBA" id="ARBA00022737"/>
    </source>
</evidence>
<keyword evidence="2 3" id="KW-0040">ANK repeat</keyword>
<keyword evidence="1" id="KW-0677">Repeat</keyword>
<organism evidence="5 6">
    <name type="scientific">Ranatra chinensis</name>
    <dbReference type="NCBI Taxonomy" id="642074"/>
    <lineage>
        <taxon>Eukaryota</taxon>
        <taxon>Metazoa</taxon>
        <taxon>Ecdysozoa</taxon>
        <taxon>Arthropoda</taxon>
        <taxon>Hexapoda</taxon>
        <taxon>Insecta</taxon>
        <taxon>Pterygota</taxon>
        <taxon>Neoptera</taxon>
        <taxon>Paraneoptera</taxon>
        <taxon>Hemiptera</taxon>
        <taxon>Heteroptera</taxon>
        <taxon>Panheteroptera</taxon>
        <taxon>Nepomorpha</taxon>
        <taxon>Nepidae</taxon>
        <taxon>Ranatrinae</taxon>
        <taxon>Ranatra</taxon>
    </lineage>
</organism>
<dbReference type="EMBL" id="JBFDAA010000014">
    <property type="protein sequence ID" value="KAL1121952.1"/>
    <property type="molecule type" value="Genomic_DNA"/>
</dbReference>
<dbReference type="Proteomes" id="UP001558652">
    <property type="component" value="Unassembled WGS sequence"/>
</dbReference>
<keyword evidence="6" id="KW-1185">Reference proteome</keyword>
<feature type="repeat" description="ANK" evidence="3">
    <location>
        <begin position="176"/>
        <end position="208"/>
    </location>
</feature>
<evidence type="ECO:0000313" key="6">
    <source>
        <dbReference type="Proteomes" id="UP001558652"/>
    </source>
</evidence>
<comment type="caution">
    <text evidence="5">The sequence shown here is derived from an EMBL/GenBank/DDBJ whole genome shotgun (WGS) entry which is preliminary data.</text>
</comment>
<evidence type="ECO:0000313" key="5">
    <source>
        <dbReference type="EMBL" id="KAL1121952.1"/>
    </source>
</evidence>
<dbReference type="PANTHER" id="PTHR46680">
    <property type="entry name" value="NF-KAPPA-B INHIBITOR ALPHA"/>
    <property type="match status" value="1"/>
</dbReference>
<name>A0ABD0Y3Q7_9HEMI</name>
<dbReference type="InterPro" id="IPR002110">
    <property type="entry name" value="Ankyrin_rpt"/>
</dbReference>
<dbReference type="AlphaFoldDB" id="A0ABD0Y3Q7"/>
<feature type="region of interest" description="Disordered" evidence="4">
    <location>
        <begin position="1"/>
        <end position="59"/>
    </location>
</feature>
<sequence length="235" mass="25927">MTREDGSLYDSGRTDSGFLSGANILSGEITPPPEPQPQPRPGPEDRPRDEGLKCQDPGLMRLDSGVDVGLSDQLSELAIEEPGTPDHPCKSTQPPPPWELYFQQDEEGDTQLHIAIIQGFIEVVYSLIRMVPHPRYLDICNDMRQTGCHLAVLTSQPRILRRLVCVGARTDCVDRNGNTPLHLATIAGDLACVRALTDPIADAEVIAAGLTYTPRQRPVRPSELDMYNYEGKLFL</sequence>
<dbReference type="Gene3D" id="1.25.40.20">
    <property type="entry name" value="Ankyrin repeat-containing domain"/>
    <property type="match status" value="1"/>
</dbReference>
<proteinExistence type="predicted"/>
<feature type="compositionally biased region" description="Basic and acidic residues" evidence="4">
    <location>
        <begin position="42"/>
        <end position="53"/>
    </location>
</feature>
<dbReference type="PROSITE" id="PS50297">
    <property type="entry name" value="ANK_REP_REGION"/>
    <property type="match status" value="1"/>
</dbReference>
<accession>A0ABD0Y3Q7</accession>
<dbReference type="Pfam" id="PF12796">
    <property type="entry name" value="Ank_2"/>
    <property type="match status" value="1"/>
</dbReference>
<dbReference type="PANTHER" id="PTHR46680:SF3">
    <property type="entry name" value="NF-KAPPA-B INHIBITOR CACTUS"/>
    <property type="match status" value="1"/>
</dbReference>
<protein>
    <submittedName>
        <fullName evidence="5">Uncharacterized protein</fullName>
    </submittedName>
</protein>